<gene>
    <name evidence="2" type="ORF">GFSPODELE1_LOCUS4341</name>
</gene>
<sequence>MDHFKRPDSEQAILHFLDPDEREVYHRTKKNSKGTFFVEIFHLKNITEQEFLTIPRDRIVDDIAHYLTFLGPLRPIDKLGKAYDIWLDTTPDEEAVYYKRSSGGWAHWEVAADVSFPGIEREPRHLMFLPTKQFSIVGWFVTSAHRHIARTVLHKNDIVRLAYLSLTVRHGFTVFCNKLPSPLWSSLGQQLNRMRNNDNVQRYVKFALHNISKSDIKDKVQMNAFPPVMIFTVKAWTDGRQLHEADHEAGYDLTVVNRPGKLAMRLVELQRGKKKARDSLLYNCTLDRHVQLEYSLTSDANKQSAILHLFPSMYHKLDGKAVHIMIKFETTDLSSAEAKDLHSFFENLLPLLLLNHAPKRLCLDTLWNEMCQSAADTQRKSIHPAGVHEKCLHDERELREHNDEQDPLRPFGNRLAA</sequence>
<reference evidence="3" key="1">
    <citation type="submission" date="2024-04" db="EMBL/GenBank/DDBJ databases">
        <authorList>
            <person name="Shaw F."/>
            <person name="Minotto A."/>
        </authorList>
    </citation>
    <scope>NUCLEOTIDE SEQUENCE [LARGE SCALE GENOMIC DNA]</scope>
</reference>
<organism evidence="2 3">
    <name type="scientific">Somion occarium</name>
    <dbReference type="NCBI Taxonomy" id="3059160"/>
    <lineage>
        <taxon>Eukaryota</taxon>
        <taxon>Fungi</taxon>
        <taxon>Dikarya</taxon>
        <taxon>Basidiomycota</taxon>
        <taxon>Agaricomycotina</taxon>
        <taxon>Agaricomycetes</taxon>
        <taxon>Polyporales</taxon>
        <taxon>Cerrenaceae</taxon>
        <taxon>Somion</taxon>
    </lineage>
</organism>
<evidence type="ECO:0000313" key="3">
    <source>
        <dbReference type="Proteomes" id="UP001497453"/>
    </source>
</evidence>
<keyword evidence="3" id="KW-1185">Reference proteome</keyword>
<dbReference type="Proteomes" id="UP001497453">
    <property type="component" value="Chromosome 2"/>
</dbReference>
<protein>
    <submittedName>
        <fullName evidence="2">Uncharacterized protein</fullName>
    </submittedName>
</protein>
<accession>A0ABP1D7B1</accession>
<feature type="compositionally biased region" description="Basic and acidic residues" evidence="1">
    <location>
        <begin position="398"/>
        <end position="407"/>
    </location>
</feature>
<evidence type="ECO:0000256" key="1">
    <source>
        <dbReference type="SAM" id="MobiDB-lite"/>
    </source>
</evidence>
<name>A0ABP1D7B1_9APHY</name>
<proteinExistence type="predicted"/>
<dbReference type="EMBL" id="OZ037945">
    <property type="protein sequence ID" value="CAL1702982.1"/>
    <property type="molecule type" value="Genomic_DNA"/>
</dbReference>
<evidence type="ECO:0000313" key="2">
    <source>
        <dbReference type="EMBL" id="CAL1702982.1"/>
    </source>
</evidence>
<feature type="region of interest" description="Disordered" evidence="1">
    <location>
        <begin position="398"/>
        <end position="417"/>
    </location>
</feature>